<evidence type="ECO:0000313" key="1">
    <source>
        <dbReference type="EMBL" id="TWD86064.1"/>
    </source>
</evidence>
<dbReference type="RefSeq" id="WP_145743023.1">
    <property type="nucleotide sequence ID" value="NZ_VIVL01000004.1"/>
</dbReference>
<dbReference type="Gene3D" id="3.20.20.105">
    <property type="entry name" value="Queuine tRNA-ribosyltransferase-like"/>
    <property type="match status" value="1"/>
</dbReference>
<dbReference type="OrthoDB" id="233198at2"/>
<dbReference type="SUPFAM" id="SSF51713">
    <property type="entry name" value="tRNA-guanine transglycosylase"/>
    <property type="match status" value="1"/>
</dbReference>
<name>A0A561C4R0_9BURK</name>
<dbReference type="InterPro" id="IPR053537">
    <property type="entry name" value="DNA-guanine_TGase"/>
</dbReference>
<reference evidence="1 2" key="1">
    <citation type="submission" date="2019-06" db="EMBL/GenBank/DDBJ databases">
        <title>Sorghum-associated microbial communities from plants grown in Nebraska, USA.</title>
        <authorList>
            <person name="Schachtman D."/>
        </authorList>
    </citation>
    <scope>NUCLEOTIDE SEQUENCE [LARGE SCALE GENOMIC DNA]</scope>
    <source>
        <strain evidence="1 2">T529</strain>
    </source>
</reference>
<comment type="caution">
    <text evidence="1">The sequence shown here is derived from an EMBL/GenBank/DDBJ whole genome shotgun (WGS) entry which is preliminary data.</text>
</comment>
<dbReference type="NCBIfam" id="NF041059">
    <property type="entry name" value="DpdA"/>
    <property type="match status" value="1"/>
</dbReference>
<dbReference type="Proteomes" id="UP000319722">
    <property type="component" value="Unassembled WGS sequence"/>
</dbReference>
<evidence type="ECO:0008006" key="3">
    <source>
        <dbReference type="Google" id="ProtNLM"/>
    </source>
</evidence>
<dbReference type="InterPro" id="IPR036511">
    <property type="entry name" value="TGT-like_sf"/>
</dbReference>
<evidence type="ECO:0000313" key="2">
    <source>
        <dbReference type="Proteomes" id="UP000319722"/>
    </source>
</evidence>
<sequence length="437" mass="49463">MKFIYADSIDQIDPEYDFLRDKHSAGRRPYWSDSYPHEYFAPPPYDGVLVSRGIVGDSRVKGKYSDAHAMRFRREGARAFLRMDTPQLKNLPIFGDCGAFTYVKEKVPPYSAEEMARFYSDGQFTHGCSVDHIIFAFRPQSQGMEGAEGDDRDRFDITLENARVFRKATRSIPGFTPLGAIQGWSPDSMAEAARQLEKMGYDYLAVGGMVPLSANEVHIALRAIRSKLKPSTRLHILGFAKAEQISEFYDYGIESFDTTSPLYRAFMDAKANYYVPTAGIGLDYYTAIRVPLAVEDPALTRASLRGELRQEEATKAEQGALAALRAFDSGKLKLEAAVEAVMVYQRMYQTAKVKTEKALQKTLADTEERVRRTLSASPWKTCPCRVCRESGVEVIIFRSSNRNKRRGFHNLYVYSEHVARISGEVKERNTEYVKEKA</sequence>
<gene>
    <name evidence="1" type="ORF">FB547_1046</name>
</gene>
<dbReference type="AlphaFoldDB" id="A0A561C4R0"/>
<organism evidence="1 2">
    <name type="scientific">Variovorax beijingensis</name>
    <dbReference type="NCBI Taxonomy" id="2496117"/>
    <lineage>
        <taxon>Bacteria</taxon>
        <taxon>Pseudomonadati</taxon>
        <taxon>Pseudomonadota</taxon>
        <taxon>Betaproteobacteria</taxon>
        <taxon>Burkholderiales</taxon>
        <taxon>Comamonadaceae</taxon>
        <taxon>Variovorax</taxon>
    </lineage>
</organism>
<proteinExistence type="predicted"/>
<dbReference type="EMBL" id="VIVL01000004">
    <property type="protein sequence ID" value="TWD86064.1"/>
    <property type="molecule type" value="Genomic_DNA"/>
</dbReference>
<dbReference type="GO" id="GO:0006400">
    <property type="term" value="P:tRNA modification"/>
    <property type="evidence" value="ECO:0007669"/>
    <property type="project" value="InterPro"/>
</dbReference>
<accession>A0A561C4R0</accession>
<protein>
    <recommendedName>
        <fullName evidence="3">tRNA-guanine family transglycosylase</fullName>
    </recommendedName>
</protein>